<dbReference type="EMBL" id="JALLPJ020000514">
    <property type="protein sequence ID" value="KAL3789804.1"/>
    <property type="molecule type" value="Genomic_DNA"/>
</dbReference>
<dbReference type="Proteomes" id="UP001530400">
    <property type="component" value="Unassembled WGS sequence"/>
</dbReference>
<gene>
    <name evidence="1" type="ORF">ACHAWO_000275</name>
</gene>
<comment type="caution">
    <text evidence="1">The sequence shown here is derived from an EMBL/GenBank/DDBJ whole genome shotgun (WGS) entry which is preliminary data.</text>
</comment>
<evidence type="ECO:0000313" key="1">
    <source>
        <dbReference type="EMBL" id="KAL3789804.1"/>
    </source>
</evidence>
<accession>A0ABD3PNW6</accession>
<protein>
    <submittedName>
        <fullName evidence="1">Uncharacterized protein</fullName>
    </submittedName>
</protein>
<organism evidence="1 2">
    <name type="scientific">Cyclotella atomus</name>
    <dbReference type="NCBI Taxonomy" id="382360"/>
    <lineage>
        <taxon>Eukaryota</taxon>
        <taxon>Sar</taxon>
        <taxon>Stramenopiles</taxon>
        <taxon>Ochrophyta</taxon>
        <taxon>Bacillariophyta</taxon>
        <taxon>Coscinodiscophyceae</taxon>
        <taxon>Thalassiosirophycidae</taxon>
        <taxon>Stephanodiscales</taxon>
        <taxon>Stephanodiscaceae</taxon>
        <taxon>Cyclotella</taxon>
    </lineage>
</organism>
<proteinExistence type="predicted"/>
<evidence type="ECO:0000313" key="2">
    <source>
        <dbReference type="Proteomes" id="UP001530400"/>
    </source>
</evidence>
<keyword evidence="2" id="KW-1185">Reference proteome</keyword>
<reference evidence="1 2" key="1">
    <citation type="submission" date="2024-10" db="EMBL/GenBank/DDBJ databases">
        <title>Updated reference genomes for cyclostephanoid diatoms.</title>
        <authorList>
            <person name="Roberts W.R."/>
            <person name="Alverson A.J."/>
        </authorList>
    </citation>
    <scope>NUCLEOTIDE SEQUENCE [LARGE SCALE GENOMIC DNA]</scope>
    <source>
        <strain evidence="1 2">AJA010-31</strain>
    </source>
</reference>
<dbReference type="AlphaFoldDB" id="A0ABD3PNW6"/>
<sequence>MTTKKRKPFMRWQSRRGGEDRLAPSSQVALIETIIESDADDNVEFSADTSDISTPSPTSCISLMLEETTASIVSPERNPRDPDDYSVYIVHKYIEGEITNSVEDSRSGMSTRTSSAGRLTDISPDQCACLYGEEQVADYIPREVRSYTSYTSNKDKINNSLLDDDISAISFEKMLTSKDIKNDEFVEDASVTTRDVGNGCVVAKQRMIENILAVKFAHDARGREMKLREDESTYVTLDVDEWEQEFGNGCCFTKQLHGIVMDTGKAVYDWAGAPEDYALGKHIVTICDDGTRKHY</sequence>
<name>A0ABD3PNW6_9STRA</name>